<dbReference type="Pfam" id="PF00072">
    <property type="entry name" value="Response_reg"/>
    <property type="match status" value="1"/>
</dbReference>
<feature type="domain" description="PAC" evidence="11">
    <location>
        <begin position="220"/>
        <end position="272"/>
    </location>
</feature>
<keyword evidence="13" id="KW-1185">Reference proteome</keyword>
<evidence type="ECO:0000256" key="2">
    <source>
        <dbReference type="ARBA" id="ARBA00012438"/>
    </source>
</evidence>
<sequence length="782" mass="86870">MTSTRDSIRLLHVDDEPDFAETAAAFLEKENDRLRVETASNAENALERLESSTFDCIVSDYDMPGRSGIEFLEAVREEYPELPLILFTGKGSEEVASDAISAGVTDYLQKEAGTDQYTLLANRVQNAVEARQSATEAERRRHRLEQILKTVPSCVVQLDRDGQFVFANQRAIDVLGLSQSELKDRLYNDPEWEIRDLDGHPIPDAELPFRQVLETGQPLSDARHTIHWPDGTEKVLSVNGAPLFDDDGAVESVVCTLTDITDKRDRKRDLQETERRLQLALEASETGVLEWDYETDEVVLSDTLERLLGFEPGEFGGTLSAVFELIHPEDRTEVREQIERAVETDSVYDGEFRMIDADDNVQWGSVRGQPIEDDDSTLMVGVHHDITEHKERERDLRVIERRLEAILENTTTPMFMKDDEGQYLFVNHGYRELTGLADEEIVGRTDFELFPEETAETTWANDRAVLQTGQPIETEEQLIIDGETLQFLSTKVPIYDTGERSDPDTPVAVFGVASNITDIRKQEQELQRERDRLAEFASVVSHDLRSPLSVAQGRLQLARTTGDESHLEGIETALDRMERIIDDVLLLARQGQDIQETAPVSLHDAVADAWEMVSQDAEDGTLAFTDTDKREVTITADRPRLLQLLENLLRNSVEHGATRSPTGADNGMKHESGEPRSQAHTNVDHGTAGSQTKSVDAADGDGSVNITVGAIKGGFYVADDGPGVPEDERETLFEAGYSTADNGSGFGLAIVDRIAEAHGWAVDVAESADGGARFEITGVEFA</sequence>
<dbReference type="Pfam" id="PF08448">
    <property type="entry name" value="PAS_4"/>
    <property type="match status" value="2"/>
</dbReference>
<dbReference type="SUPFAM" id="SSF52172">
    <property type="entry name" value="CheY-like"/>
    <property type="match status" value="1"/>
</dbReference>
<comment type="caution">
    <text evidence="12">The sequence shown here is derived from an EMBL/GenBank/DDBJ whole genome shotgun (WGS) entry which is preliminary data.</text>
</comment>
<dbReference type="RefSeq" id="WP_121302487.1">
    <property type="nucleotide sequence ID" value="NZ_RBWW01000001.1"/>
</dbReference>
<gene>
    <name evidence="12" type="ORF">BDK61_1068</name>
</gene>
<dbReference type="CDD" id="cd00082">
    <property type="entry name" value="HisKA"/>
    <property type="match status" value="1"/>
</dbReference>
<dbReference type="InterPro" id="IPR005467">
    <property type="entry name" value="His_kinase_dom"/>
</dbReference>
<dbReference type="Gene3D" id="3.30.565.10">
    <property type="entry name" value="Histidine kinase-like ATPase, C-terminal domain"/>
    <property type="match status" value="1"/>
</dbReference>
<evidence type="ECO:0000256" key="5">
    <source>
        <dbReference type="ARBA" id="ARBA00022777"/>
    </source>
</evidence>
<dbReference type="CDD" id="cd00156">
    <property type="entry name" value="REC"/>
    <property type="match status" value="1"/>
</dbReference>
<dbReference type="Gene3D" id="1.10.287.130">
    <property type="match status" value="1"/>
</dbReference>
<feature type="modified residue" description="4-aspartylphosphate" evidence="6">
    <location>
        <position position="60"/>
    </location>
</feature>
<evidence type="ECO:0000259" key="10">
    <source>
        <dbReference type="PROSITE" id="PS50112"/>
    </source>
</evidence>
<feature type="domain" description="PAS" evidence="10">
    <location>
        <begin position="273"/>
        <end position="345"/>
    </location>
</feature>
<keyword evidence="4" id="KW-0808">Transferase</keyword>
<evidence type="ECO:0000259" key="11">
    <source>
        <dbReference type="PROSITE" id="PS50113"/>
    </source>
</evidence>
<reference evidence="12 13" key="1">
    <citation type="submission" date="2018-10" db="EMBL/GenBank/DDBJ databases">
        <title>Genomic Encyclopedia of Archaeal and Bacterial Type Strains, Phase II (KMG-II): from individual species to whole genera.</title>
        <authorList>
            <person name="Goeker M."/>
        </authorList>
    </citation>
    <scope>NUCLEOTIDE SEQUENCE [LARGE SCALE GENOMIC DNA]</scope>
    <source>
        <strain evidence="12 13">DSM 11927</strain>
    </source>
</reference>
<proteinExistence type="predicted"/>
<evidence type="ECO:0000256" key="1">
    <source>
        <dbReference type="ARBA" id="ARBA00000085"/>
    </source>
</evidence>
<dbReference type="PROSITE" id="PS50113">
    <property type="entry name" value="PAC"/>
    <property type="match status" value="2"/>
</dbReference>
<name>A0A495R3U9_9EURY</name>
<evidence type="ECO:0000256" key="7">
    <source>
        <dbReference type="SAM" id="MobiDB-lite"/>
    </source>
</evidence>
<dbReference type="Gene3D" id="3.30.450.20">
    <property type="entry name" value="PAS domain"/>
    <property type="match status" value="3"/>
</dbReference>
<dbReference type="NCBIfam" id="TIGR00229">
    <property type="entry name" value="sensory_box"/>
    <property type="match status" value="3"/>
</dbReference>
<dbReference type="PROSITE" id="PS50112">
    <property type="entry name" value="PAS"/>
    <property type="match status" value="3"/>
</dbReference>
<feature type="domain" description="PAS" evidence="10">
    <location>
        <begin position="140"/>
        <end position="185"/>
    </location>
</feature>
<protein>
    <recommendedName>
        <fullName evidence="2">histidine kinase</fullName>
        <ecNumber evidence="2">2.7.13.3</ecNumber>
    </recommendedName>
</protein>
<dbReference type="InterPro" id="IPR036890">
    <property type="entry name" value="HATPase_C_sf"/>
</dbReference>
<dbReference type="InterPro" id="IPR003661">
    <property type="entry name" value="HisK_dim/P_dom"/>
</dbReference>
<dbReference type="PROSITE" id="PS50110">
    <property type="entry name" value="RESPONSE_REGULATORY"/>
    <property type="match status" value="1"/>
</dbReference>
<dbReference type="PANTHER" id="PTHR43304">
    <property type="entry name" value="PHYTOCHROME-LIKE PROTEIN CPH1"/>
    <property type="match status" value="1"/>
</dbReference>
<dbReference type="PRINTS" id="PR00344">
    <property type="entry name" value="BCTRLSENSOR"/>
</dbReference>
<accession>A0A495R3U9</accession>
<evidence type="ECO:0000313" key="13">
    <source>
        <dbReference type="Proteomes" id="UP000268233"/>
    </source>
</evidence>
<dbReference type="Pfam" id="PF00512">
    <property type="entry name" value="HisKA"/>
    <property type="match status" value="1"/>
</dbReference>
<keyword evidence="5 12" id="KW-0418">Kinase</keyword>
<evidence type="ECO:0000256" key="4">
    <source>
        <dbReference type="ARBA" id="ARBA00022679"/>
    </source>
</evidence>
<dbReference type="PANTHER" id="PTHR43304:SF1">
    <property type="entry name" value="PAC DOMAIN-CONTAINING PROTEIN"/>
    <property type="match status" value="1"/>
</dbReference>
<feature type="region of interest" description="Disordered" evidence="7">
    <location>
        <begin position="652"/>
        <end position="701"/>
    </location>
</feature>
<dbReference type="InterPro" id="IPR001789">
    <property type="entry name" value="Sig_transdc_resp-reg_receiver"/>
</dbReference>
<dbReference type="EC" id="2.7.13.3" evidence="2"/>
<evidence type="ECO:0000259" key="8">
    <source>
        <dbReference type="PROSITE" id="PS50109"/>
    </source>
</evidence>
<feature type="domain" description="Histidine kinase" evidence="8">
    <location>
        <begin position="539"/>
        <end position="777"/>
    </location>
</feature>
<dbReference type="InterPro" id="IPR052162">
    <property type="entry name" value="Sensor_kinase/Photoreceptor"/>
</dbReference>
<evidence type="ECO:0000313" key="12">
    <source>
        <dbReference type="EMBL" id="RKS81774.1"/>
    </source>
</evidence>
<dbReference type="Pfam" id="PF08447">
    <property type="entry name" value="PAS_3"/>
    <property type="match status" value="1"/>
</dbReference>
<dbReference type="AlphaFoldDB" id="A0A495R3U9"/>
<dbReference type="PROSITE" id="PS50109">
    <property type="entry name" value="HIS_KIN"/>
    <property type="match status" value="1"/>
</dbReference>
<dbReference type="SUPFAM" id="SSF55785">
    <property type="entry name" value="PYP-like sensor domain (PAS domain)"/>
    <property type="match status" value="3"/>
</dbReference>
<feature type="domain" description="PAC" evidence="11">
    <location>
        <begin position="348"/>
        <end position="398"/>
    </location>
</feature>
<dbReference type="GO" id="GO:0000155">
    <property type="term" value="F:phosphorelay sensor kinase activity"/>
    <property type="evidence" value="ECO:0007669"/>
    <property type="project" value="InterPro"/>
</dbReference>
<feature type="domain" description="Response regulatory" evidence="9">
    <location>
        <begin position="9"/>
        <end position="125"/>
    </location>
</feature>
<dbReference type="SUPFAM" id="SSF55874">
    <property type="entry name" value="ATPase domain of HSP90 chaperone/DNA topoisomerase II/histidine kinase"/>
    <property type="match status" value="1"/>
</dbReference>
<dbReference type="SMART" id="SM00448">
    <property type="entry name" value="REC"/>
    <property type="match status" value="1"/>
</dbReference>
<dbReference type="SMART" id="SM00387">
    <property type="entry name" value="HATPase_c"/>
    <property type="match status" value="1"/>
</dbReference>
<dbReference type="InterPro" id="IPR035965">
    <property type="entry name" value="PAS-like_dom_sf"/>
</dbReference>
<feature type="domain" description="PAS" evidence="10">
    <location>
        <begin position="399"/>
        <end position="469"/>
    </location>
</feature>
<dbReference type="SUPFAM" id="SSF47384">
    <property type="entry name" value="Homodimeric domain of signal transducing histidine kinase"/>
    <property type="match status" value="1"/>
</dbReference>
<dbReference type="InterPro" id="IPR003594">
    <property type="entry name" value="HATPase_dom"/>
</dbReference>
<dbReference type="InterPro" id="IPR036097">
    <property type="entry name" value="HisK_dim/P_sf"/>
</dbReference>
<dbReference type="InterPro" id="IPR000700">
    <property type="entry name" value="PAS-assoc_C"/>
</dbReference>
<dbReference type="Pfam" id="PF02518">
    <property type="entry name" value="HATPase_c"/>
    <property type="match status" value="1"/>
</dbReference>
<dbReference type="SMART" id="SM00091">
    <property type="entry name" value="PAS"/>
    <property type="match status" value="3"/>
</dbReference>
<evidence type="ECO:0000259" key="9">
    <source>
        <dbReference type="PROSITE" id="PS50110"/>
    </source>
</evidence>
<evidence type="ECO:0000256" key="6">
    <source>
        <dbReference type="PROSITE-ProRule" id="PRU00169"/>
    </source>
</evidence>
<dbReference type="InterPro" id="IPR011006">
    <property type="entry name" value="CheY-like_superfamily"/>
</dbReference>
<dbReference type="EMBL" id="RBWW01000001">
    <property type="protein sequence ID" value="RKS81774.1"/>
    <property type="molecule type" value="Genomic_DNA"/>
</dbReference>
<keyword evidence="3 6" id="KW-0597">Phosphoprotein</keyword>
<dbReference type="InterPro" id="IPR001610">
    <property type="entry name" value="PAC"/>
</dbReference>
<organism evidence="12 13">
    <name type="scientific">Haloarcula quadrata</name>
    <dbReference type="NCBI Taxonomy" id="182779"/>
    <lineage>
        <taxon>Archaea</taxon>
        <taxon>Methanobacteriati</taxon>
        <taxon>Methanobacteriota</taxon>
        <taxon>Stenosarchaea group</taxon>
        <taxon>Halobacteria</taxon>
        <taxon>Halobacteriales</taxon>
        <taxon>Haloarculaceae</taxon>
        <taxon>Haloarcula</taxon>
    </lineage>
</organism>
<dbReference type="SMART" id="SM00086">
    <property type="entry name" value="PAC"/>
    <property type="match status" value="2"/>
</dbReference>
<evidence type="ECO:0000256" key="3">
    <source>
        <dbReference type="ARBA" id="ARBA00022553"/>
    </source>
</evidence>
<dbReference type="InterPro" id="IPR013655">
    <property type="entry name" value="PAS_fold_3"/>
</dbReference>
<dbReference type="InterPro" id="IPR004358">
    <property type="entry name" value="Sig_transdc_His_kin-like_C"/>
</dbReference>
<dbReference type="InterPro" id="IPR000014">
    <property type="entry name" value="PAS"/>
</dbReference>
<comment type="catalytic activity">
    <reaction evidence="1">
        <text>ATP + protein L-histidine = ADP + protein N-phospho-L-histidine.</text>
        <dbReference type="EC" id="2.7.13.3"/>
    </reaction>
</comment>
<dbReference type="CDD" id="cd00130">
    <property type="entry name" value="PAS"/>
    <property type="match status" value="3"/>
</dbReference>
<dbReference type="Gene3D" id="3.40.50.2300">
    <property type="match status" value="1"/>
</dbReference>
<dbReference type="SMART" id="SM00388">
    <property type="entry name" value="HisKA"/>
    <property type="match status" value="1"/>
</dbReference>
<dbReference type="Proteomes" id="UP000268233">
    <property type="component" value="Unassembled WGS sequence"/>
</dbReference>
<dbReference type="InterPro" id="IPR013656">
    <property type="entry name" value="PAS_4"/>
</dbReference>